<dbReference type="SUPFAM" id="SSF53383">
    <property type="entry name" value="PLP-dependent transferases"/>
    <property type="match status" value="1"/>
</dbReference>
<evidence type="ECO:0000256" key="3">
    <source>
        <dbReference type="ARBA" id="ARBA00022898"/>
    </source>
</evidence>
<dbReference type="InterPro" id="IPR015421">
    <property type="entry name" value="PyrdxlP-dep_Trfase_major"/>
</dbReference>
<dbReference type="Gene3D" id="3.40.640.10">
    <property type="entry name" value="Type I PLP-dependent aspartate aminotransferase-like (Major domain)"/>
    <property type="match status" value="1"/>
</dbReference>
<accession>A0A9D2KRD9</accession>
<feature type="domain" description="Aminotransferase class I/classII large" evidence="4">
    <location>
        <begin position="81"/>
        <end position="379"/>
    </location>
</feature>
<dbReference type="InterPro" id="IPR004839">
    <property type="entry name" value="Aminotransferase_I/II_large"/>
</dbReference>
<dbReference type="GO" id="GO:0008483">
    <property type="term" value="F:transaminase activity"/>
    <property type="evidence" value="ECO:0007669"/>
    <property type="project" value="UniProtKB-KW"/>
</dbReference>
<name>A0A9D2KRD9_9BACT</name>
<dbReference type="PANTHER" id="PTHR13693">
    <property type="entry name" value="CLASS II AMINOTRANSFERASE/8-AMINO-7-OXONONANOATE SYNTHASE"/>
    <property type="match status" value="1"/>
</dbReference>
<dbReference type="InterPro" id="IPR015424">
    <property type="entry name" value="PyrdxlP-dep_Trfase"/>
</dbReference>
<dbReference type="InterPro" id="IPR050087">
    <property type="entry name" value="AON_synthase_class-II"/>
</dbReference>
<evidence type="ECO:0000256" key="2">
    <source>
        <dbReference type="ARBA" id="ARBA00022679"/>
    </source>
</evidence>
<comment type="cofactor">
    <cofactor evidence="1">
        <name>pyridoxal 5'-phosphate</name>
        <dbReference type="ChEBI" id="CHEBI:597326"/>
    </cofactor>
</comment>
<reference evidence="5" key="2">
    <citation type="submission" date="2021-04" db="EMBL/GenBank/DDBJ databases">
        <authorList>
            <person name="Gilroy R."/>
        </authorList>
    </citation>
    <scope>NUCLEOTIDE SEQUENCE</scope>
    <source>
        <strain evidence="5">5032</strain>
    </source>
</reference>
<proteinExistence type="predicted"/>
<protein>
    <submittedName>
        <fullName evidence="5">Pyridoxal phosphate-dependent aminotransferase family protein</fullName>
    </submittedName>
</protein>
<dbReference type="PANTHER" id="PTHR13693:SF100">
    <property type="entry name" value="8-AMINO-7-OXONONANOATE SYNTHASE"/>
    <property type="match status" value="1"/>
</dbReference>
<organism evidence="5 6">
    <name type="scientific">Candidatus Desulfovibrio intestinavium</name>
    <dbReference type="NCBI Taxonomy" id="2838534"/>
    <lineage>
        <taxon>Bacteria</taxon>
        <taxon>Pseudomonadati</taxon>
        <taxon>Thermodesulfobacteriota</taxon>
        <taxon>Desulfovibrionia</taxon>
        <taxon>Desulfovibrionales</taxon>
        <taxon>Desulfovibrionaceae</taxon>
        <taxon>Desulfovibrio</taxon>
    </lineage>
</organism>
<evidence type="ECO:0000256" key="1">
    <source>
        <dbReference type="ARBA" id="ARBA00001933"/>
    </source>
</evidence>
<keyword evidence="2" id="KW-0808">Transferase</keyword>
<reference evidence="5" key="1">
    <citation type="journal article" date="2021" name="PeerJ">
        <title>Extensive microbial diversity within the chicken gut microbiome revealed by metagenomics and culture.</title>
        <authorList>
            <person name="Gilroy R."/>
            <person name="Ravi A."/>
            <person name="Getino M."/>
            <person name="Pursley I."/>
            <person name="Horton D.L."/>
            <person name="Alikhan N.F."/>
            <person name="Baker D."/>
            <person name="Gharbi K."/>
            <person name="Hall N."/>
            <person name="Watson M."/>
            <person name="Adriaenssens E.M."/>
            <person name="Foster-Nyarko E."/>
            <person name="Jarju S."/>
            <person name="Secka A."/>
            <person name="Antonio M."/>
            <person name="Oren A."/>
            <person name="Chaudhuri R.R."/>
            <person name="La Ragione R."/>
            <person name="Hildebrand F."/>
            <person name="Pallen M.J."/>
        </authorList>
    </citation>
    <scope>NUCLEOTIDE SEQUENCE</scope>
    <source>
        <strain evidence="5">5032</strain>
    </source>
</reference>
<dbReference type="Proteomes" id="UP000823821">
    <property type="component" value="Unassembled WGS sequence"/>
</dbReference>
<dbReference type="GO" id="GO:0030170">
    <property type="term" value="F:pyridoxal phosphate binding"/>
    <property type="evidence" value="ECO:0007669"/>
    <property type="project" value="InterPro"/>
</dbReference>
<evidence type="ECO:0000259" key="4">
    <source>
        <dbReference type="Pfam" id="PF00155"/>
    </source>
</evidence>
<sequence length="399" mass="42406">MPVPWLSRLNEELFRRLALEQRAGLGRETLAPPSGDVLDFLSNDCLGLADDAGWRRELARCAARHAPSGRASWVAGGCTSLDREAAAACAAYFGAAECLFFASGYQAQLAALTGLVTPGQPLLPDRRMHASAARFLGLGGARVLPYAHADLAHLERRLRRLAAEAEAGEGVRQPIVMSESLFSMDGSLLDLEGWQRLRQTYGFWGWLDEAHSLGALGPGGRGLAAQRPGSADLVLGSFGKALGYWGAFLLLPRGISACLAQWASPLIHSTALPPVHAAGVLALLERLPALEERRQELADKAAHFRACLAECGLAAQGGAHIVALPVGEAAACAAWAERLRGEGIRVLAARYPTVPQGQALLRCTVRAGHRREELARAARIMARTAPPGGAEAERPVVPQ</sequence>
<keyword evidence="5" id="KW-0032">Aminotransferase</keyword>
<evidence type="ECO:0000313" key="6">
    <source>
        <dbReference type="Proteomes" id="UP000823821"/>
    </source>
</evidence>
<dbReference type="Gene3D" id="3.90.1150.10">
    <property type="entry name" value="Aspartate Aminotransferase, domain 1"/>
    <property type="match status" value="1"/>
</dbReference>
<evidence type="ECO:0000313" key="5">
    <source>
        <dbReference type="EMBL" id="HJA79484.1"/>
    </source>
</evidence>
<comment type="caution">
    <text evidence="5">The sequence shown here is derived from an EMBL/GenBank/DDBJ whole genome shotgun (WGS) entry which is preliminary data.</text>
</comment>
<gene>
    <name evidence="5" type="ORF">H9784_07985</name>
</gene>
<keyword evidence="3" id="KW-0663">Pyridoxal phosphate</keyword>
<dbReference type="InterPro" id="IPR015422">
    <property type="entry name" value="PyrdxlP-dep_Trfase_small"/>
</dbReference>
<dbReference type="EMBL" id="DWZD01000045">
    <property type="protein sequence ID" value="HJA79484.1"/>
    <property type="molecule type" value="Genomic_DNA"/>
</dbReference>
<dbReference type="GO" id="GO:0008710">
    <property type="term" value="F:8-amino-7-oxononanoate synthase activity"/>
    <property type="evidence" value="ECO:0007669"/>
    <property type="project" value="TreeGrafter"/>
</dbReference>
<dbReference type="Pfam" id="PF00155">
    <property type="entry name" value="Aminotran_1_2"/>
    <property type="match status" value="1"/>
</dbReference>
<dbReference type="GO" id="GO:0009102">
    <property type="term" value="P:biotin biosynthetic process"/>
    <property type="evidence" value="ECO:0007669"/>
    <property type="project" value="TreeGrafter"/>
</dbReference>
<dbReference type="AlphaFoldDB" id="A0A9D2KRD9"/>